<keyword evidence="2" id="KW-0503">Monooxygenase</keyword>
<dbReference type="Proteomes" id="UP001595843">
    <property type="component" value="Unassembled WGS sequence"/>
</dbReference>
<evidence type="ECO:0000313" key="2">
    <source>
        <dbReference type="EMBL" id="MFC4075635.1"/>
    </source>
</evidence>
<sequence length="385" mass="43520">MKVLIVGGGIAGLTLADCLLQSGHEVILVEKAPKLRTEGYMIDFFGPGYEVAEKMGLLPELEAIHYPIQSVKFLHVQGEEKLSISYASLRSLFQGRHYNFMRESLERLLYQRVKGRIDFRFGTTIQSLAQDPDQVDVTLSDGSSITCDLMVGADGVHSKVRSLAFGEDRSPLNFLGYYTAAYVLDKPWGDSKEDSFYMLTSPGRQVGVYPIDEKRLATFFLYKAPRLDQSITRETINRELQSHYGDLGWIVPELLTACETAPDLYFDEVSQVQMAEWKRGRVVLVGDACQAVSLVAGQGASMAMAGAYILSRELQREQNISIALQNYERLMQPPITKIQKSARRFASWFVPENRLTLWMRETTMQLAVKPLFKRLVNLNQVKLPR</sequence>
<dbReference type="SUPFAM" id="SSF51905">
    <property type="entry name" value="FAD/NAD(P)-binding domain"/>
    <property type="match status" value="1"/>
</dbReference>
<proteinExistence type="predicted"/>
<dbReference type="PANTHER" id="PTHR46865:SF8">
    <property type="entry name" value="POSSIBLE OXIDOREDUCTASE"/>
    <property type="match status" value="1"/>
</dbReference>
<dbReference type="GO" id="GO:0004497">
    <property type="term" value="F:monooxygenase activity"/>
    <property type="evidence" value="ECO:0007669"/>
    <property type="project" value="UniProtKB-KW"/>
</dbReference>
<evidence type="ECO:0000259" key="1">
    <source>
        <dbReference type="Pfam" id="PF01494"/>
    </source>
</evidence>
<dbReference type="PRINTS" id="PR00420">
    <property type="entry name" value="RNGMNOXGNASE"/>
</dbReference>
<protein>
    <submittedName>
        <fullName evidence="2">FAD-dependent monooxygenase</fullName>
    </submittedName>
</protein>
<dbReference type="Pfam" id="PF01494">
    <property type="entry name" value="FAD_binding_3"/>
    <property type="match status" value="1"/>
</dbReference>
<evidence type="ECO:0000313" key="3">
    <source>
        <dbReference type="Proteomes" id="UP001595843"/>
    </source>
</evidence>
<accession>A0ABV8JAY3</accession>
<dbReference type="Gene3D" id="3.30.9.10">
    <property type="entry name" value="D-Amino Acid Oxidase, subunit A, domain 2"/>
    <property type="match status" value="1"/>
</dbReference>
<comment type="caution">
    <text evidence="2">The sequence shown here is derived from an EMBL/GenBank/DDBJ whole genome shotgun (WGS) entry which is preliminary data.</text>
</comment>
<dbReference type="InterPro" id="IPR002938">
    <property type="entry name" value="FAD-bd"/>
</dbReference>
<dbReference type="Gene3D" id="3.50.50.60">
    <property type="entry name" value="FAD/NAD(P)-binding domain"/>
    <property type="match status" value="1"/>
</dbReference>
<name>A0ABV8JAY3_9BACL</name>
<feature type="domain" description="FAD-binding" evidence="1">
    <location>
        <begin position="2"/>
        <end position="315"/>
    </location>
</feature>
<keyword evidence="3" id="KW-1185">Reference proteome</keyword>
<keyword evidence="2" id="KW-0560">Oxidoreductase</keyword>
<reference evidence="3" key="1">
    <citation type="journal article" date="2019" name="Int. J. Syst. Evol. Microbiol.">
        <title>The Global Catalogue of Microorganisms (GCM) 10K type strain sequencing project: providing services to taxonomists for standard genome sequencing and annotation.</title>
        <authorList>
            <consortium name="The Broad Institute Genomics Platform"/>
            <consortium name="The Broad Institute Genome Sequencing Center for Infectious Disease"/>
            <person name="Wu L."/>
            <person name="Ma J."/>
        </authorList>
    </citation>
    <scope>NUCLEOTIDE SEQUENCE [LARGE SCALE GENOMIC DNA]</scope>
    <source>
        <strain evidence="3">IBRC-M 10813</strain>
    </source>
</reference>
<gene>
    <name evidence="2" type="ORF">ACFOUO_02305</name>
</gene>
<dbReference type="PANTHER" id="PTHR46865">
    <property type="entry name" value="OXIDOREDUCTASE-RELATED"/>
    <property type="match status" value="1"/>
</dbReference>
<organism evidence="2 3">
    <name type="scientific">Salinithrix halophila</name>
    <dbReference type="NCBI Taxonomy" id="1485204"/>
    <lineage>
        <taxon>Bacteria</taxon>
        <taxon>Bacillati</taxon>
        <taxon>Bacillota</taxon>
        <taxon>Bacilli</taxon>
        <taxon>Bacillales</taxon>
        <taxon>Thermoactinomycetaceae</taxon>
        <taxon>Salinithrix</taxon>
    </lineage>
</organism>
<dbReference type="InterPro" id="IPR051704">
    <property type="entry name" value="FAD_aromatic-hydroxylase"/>
</dbReference>
<dbReference type="EMBL" id="JBHSAP010000007">
    <property type="protein sequence ID" value="MFC4075635.1"/>
    <property type="molecule type" value="Genomic_DNA"/>
</dbReference>
<dbReference type="InterPro" id="IPR036188">
    <property type="entry name" value="FAD/NAD-bd_sf"/>
</dbReference>
<dbReference type="RefSeq" id="WP_380701753.1">
    <property type="nucleotide sequence ID" value="NZ_JBHSAP010000007.1"/>
</dbReference>